<evidence type="ECO:0000313" key="1">
    <source>
        <dbReference type="Proteomes" id="UP000887565"/>
    </source>
</evidence>
<dbReference type="AlphaFoldDB" id="A0A915HM56"/>
<dbReference type="WBParaSite" id="nRc.2.0.1.t02570-RA">
    <property type="protein sequence ID" value="nRc.2.0.1.t02570-RA"/>
    <property type="gene ID" value="nRc.2.0.1.g02570"/>
</dbReference>
<keyword evidence="1" id="KW-1185">Reference proteome</keyword>
<proteinExistence type="predicted"/>
<organism evidence="1 2">
    <name type="scientific">Romanomermis culicivorax</name>
    <name type="common">Nematode worm</name>
    <dbReference type="NCBI Taxonomy" id="13658"/>
    <lineage>
        <taxon>Eukaryota</taxon>
        <taxon>Metazoa</taxon>
        <taxon>Ecdysozoa</taxon>
        <taxon>Nematoda</taxon>
        <taxon>Enoplea</taxon>
        <taxon>Dorylaimia</taxon>
        <taxon>Mermithida</taxon>
        <taxon>Mermithoidea</taxon>
        <taxon>Mermithidae</taxon>
        <taxon>Romanomermis</taxon>
    </lineage>
</organism>
<reference evidence="2" key="1">
    <citation type="submission" date="2022-11" db="UniProtKB">
        <authorList>
            <consortium name="WormBaseParasite"/>
        </authorList>
    </citation>
    <scope>IDENTIFICATION</scope>
</reference>
<protein>
    <submittedName>
        <fullName evidence="2">Uncharacterized protein</fullName>
    </submittedName>
</protein>
<evidence type="ECO:0000313" key="2">
    <source>
        <dbReference type="WBParaSite" id="nRc.2.0.1.t02570-RA"/>
    </source>
</evidence>
<sequence>MTYLSPLEAIYNRGTMENWNQMSRNDFSYYDHLDEDSKELNQYMSGKPRSELLYSDVDRRREIIPEIRDQ</sequence>
<accession>A0A915HM56</accession>
<name>A0A915HM56_ROMCU</name>
<dbReference type="Proteomes" id="UP000887565">
    <property type="component" value="Unplaced"/>
</dbReference>